<evidence type="ECO:0000256" key="7">
    <source>
        <dbReference type="ARBA" id="ARBA00022730"/>
    </source>
</evidence>
<dbReference type="InterPro" id="IPR029026">
    <property type="entry name" value="tRNA_m1G_MTases_N"/>
</dbReference>
<evidence type="ECO:0000256" key="2">
    <source>
        <dbReference type="ARBA" id="ARBA00022517"/>
    </source>
</evidence>
<keyword evidence="4 9" id="KW-0489">Methyltransferase</keyword>
<dbReference type="InterPro" id="IPR005304">
    <property type="entry name" value="Rbsml_bgen_MeTrfase_EMG1/NEP1"/>
</dbReference>
<accession>A0A8J6B6R1</accession>
<dbReference type="OrthoDB" id="269804at2759"/>
<proteinExistence type="inferred from homology"/>
<dbReference type="SUPFAM" id="SSF75217">
    <property type="entry name" value="alpha/beta knot"/>
    <property type="match status" value="1"/>
</dbReference>
<evidence type="ECO:0000256" key="5">
    <source>
        <dbReference type="ARBA" id="ARBA00022679"/>
    </source>
</evidence>
<keyword evidence="6" id="KW-0949">S-adenosyl-L-methionine</keyword>
<keyword evidence="8" id="KW-0694">RNA-binding</keyword>
<evidence type="ECO:0000313" key="9">
    <source>
        <dbReference type="EMBL" id="KAG9393977.1"/>
    </source>
</evidence>
<dbReference type="PANTHER" id="PTHR12636:SF5">
    <property type="entry name" value="RIBOSOMAL RNA SMALL SUBUNIT METHYLTRANSFERASE NEP1"/>
    <property type="match status" value="1"/>
</dbReference>
<evidence type="ECO:0000256" key="6">
    <source>
        <dbReference type="ARBA" id="ARBA00022691"/>
    </source>
</evidence>
<evidence type="ECO:0000256" key="3">
    <source>
        <dbReference type="ARBA" id="ARBA00022552"/>
    </source>
</evidence>
<gene>
    <name evidence="9" type="ORF">J8273_4577</name>
</gene>
<keyword evidence="2" id="KW-0690">Ribosome biogenesis</keyword>
<name>A0A8J6B6R1_9EUKA</name>
<dbReference type="InterPro" id="IPR029028">
    <property type="entry name" value="Alpha/beta_knot_MTases"/>
</dbReference>
<dbReference type="Gene3D" id="3.40.1280.10">
    <property type="match status" value="1"/>
</dbReference>
<sequence>MVQKLTVVIVEAQLETAEIQKGNSTRVELLSSDNQEYATLPSNRSRGLRPDITYQLLLNMLDSPLNRAGMLKLYILTEAGVLLDIHPSLRVPRTYPQFAILMGQLLERGKIRSSGKLNVILGRTTTNVLKPGAESTEYNTVLPLGALRIGLEANMEEMVELQSYVGAMDPDKEYVFALGATSRSNIDDKATWVEKWVSVSKYPLSAAVVGNKLVGAFETLYGVV</sequence>
<evidence type="ECO:0000256" key="4">
    <source>
        <dbReference type="ARBA" id="ARBA00022603"/>
    </source>
</evidence>
<protein>
    <submittedName>
        <fullName evidence="9">Ribosomal biogenesis, methyltransferase, EMG1/NEP1</fullName>
    </submittedName>
</protein>
<comment type="similarity">
    <text evidence="1">Belongs to the class IV-like SAM-binding methyltransferase superfamily. RNA methyltransferase NEP1 family.</text>
</comment>
<dbReference type="EMBL" id="JAHDYR010000019">
    <property type="protein sequence ID" value="KAG9393977.1"/>
    <property type="molecule type" value="Genomic_DNA"/>
</dbReference>
<evidence type="ECO:0000256" key="8">
    <source>
        <dbReference type="ARBA" id="ARBA00022884"/>
    </source>
</evidence>
<reference evidence="9" key="1">
    <citation type="submission" date="2021-05" db="EMBL/GenBank/DDBJ databases">
        <title>A free-living protist that lacks canonical eukaryotic 1 DNA replication and segregation systems.</title>
        <authorList>
            <person name="Salas-Leiva D.E."/>
            <person name="Tromer E.C."/>
            <person name="Curtis B.A."/>
            <person name="Jerlstrom-Hultqvist J."/>
            <person name="Kolisko M."/>
            <person name="Yi Z."/>
            <person name="Salas-Leiva J.S."/>
            <person name="Gallot-Lavallee L."/>
            <person name="Kops G.J.P.L."/>
            <person name="Archibald J.M."/>
            <person name="Simpson A.G.B."/>
            <person name="Roger A.J."/>
        </authorList>
    </citation>
    <scope>NUCLEOTIDE SEQUENCE</scope>
    <source>
        <strain evidence="9">BICM</strain>
    </source>
</reference>
<dbReference type="AlphaFoldDB" id="A0A8J6B6R1"/>
<dbReference type="Pfam" id="PF03587">
    <property type="entry name" value="EMG1"/>
    <property type="match status" value="1"/>
</dbReference>
<dbReference type="GO" id="GO:0070037">
    <property type="term" value="F:rRNA (pseudouridine) methyltransferase activity"/>
    <property type="evidence" value="ECO:0007669"/>
    <property type="project" value="InterPro"/>
</dbReference>
<keyword evidence="5" id="KW-0808">Transferase</keyword>
<keyword evidence="10" id="KW-1185">Reference proteome</keyword>
<evidence type="ECO:0000313" key="10">
    <source>
        <dbReference type="Proteomes" id="UP000717585"/>
    </source>
</evidence>
<dbReference type="GO" id="GO:0019843">
    <property type="term" value="F:rRNA binding"/>
    <property type="evidence" value="ECO:0007669"/>
    <property type="project" value="UniProtKB-KW"/>
</dbReference>
<dbReference type="GO" id="GO:0070475">
    <property type="term" value="P:rRNA base methylation"/>
    <property type="evidence" value="ECO:0007669"/>
    <property type="project" value="InterPro"/>
</dbReference>
<dbReference type="PANTHER" id="PTHR12636">
    <property type="entry name" value="NEP1/MRA1"/>
    <property type="match status" value="1"/>
</dbReference>
<dbReference type="CDD" id="cd18088">
    <property type="entry name" value="Nep1-like"/>
    <property type="match status" value="1"/>
</dbReference>
<comment type="caution">
    <text evidence="9">The sequence shown here is derived from an EMBL/GenBank/DDBJ whole genome shotgun (WGS) entry which is preliminary data.</text>
</comment>
<evidence type="ECO:0000256" key="1">
    <source>
        <dbReference type="ARBA" id="ARBA00008115"/>
    </source>
</evidence>
<organism evidence="9 10">
    <name type="scientific">Carpediemonas membranifera</name>
    <dbReference type="NCBI Taxonomy" id="201153"/>
    <lineage>
        <taxon>Eukaryota</taxon>
        <taxon>Metamonada</taxon>
        <taxon>Carpediemonas-like organisms</taxon>
        <taxon>Carpediemonas</taxon>
    </lineage>
</organism>
<keyword evidence="3" id="KW-0698">rRNA processing</keyword>
<dbReference type="Proteomes" id="UP000717585">
    <property type="component" value="Unassembled WGS sequence"/>
</dbReference>
<keyword evidence="7" id="KW-0699">rRNA-binding</keyword>